<dbReference type="AlphaFoldDB" id="A0A2S6HWX4"/>
<comment type="caution">
    <text evidence="3">The sequence shown here is derived from an EMBL/GenBank/DDBJ whole genome shotgun (WGS) entry which is preliminary data.</text>
</comment>
<dbReference type="NCBIfam" id="TIGR00369">
    <property type="entry name" value="unchar_dom_1"/>
    <property type="match status" value="1"/>
</dbReference>
<keyword evidence="1" id="KW-0378">Hydrolase</keyword>
<dbReference type="CDD" id="cd03443">
    <property type="entry name" value="PaaI_thioesterase"/>
    <property type="match status" value="1"/>
</dbReference>
<sequence>MREEIMEGIRRHILPLSGVEKAELLEVWPGHSKITLEITEGALNLYGNLHGGFIFTLCDITSGMAAYAYEYANVTQHGNIDFIKGISSGQIFVEANAIHKGSRSVVNRVEVTSSDGILLAAGSFTMYLLSAL</sequence>
<evidence type="ECO:0000256" key="1">
    <source>
        <dbReference type="ARBA" id="ARBA00022801"/>
    </source>
</evidence>
<evidence type="ECO:0000259" key="2">
    <source>
        <dbReference type="Pfam" id="PF03061"/>
    </source>
</evidence>
<dbReference type="PANTHER" id="PTHR42856:SF1">
    <property type="entry name" value="ACYL-COENZYME A THIOESTERASE PAAI"/>
    <property type="match status" value="1"/>
</dbReference>
<dbReference type="Pfam" id="PF03061">
    <property type="entry name" value="4HBT"/>
    <property type="match status" value="1"/>
</dbReference>
<keyword evidence="4" id="KW-1185">Reference proteome</keyword>
<dbReference type="InterPro" id="IPR006683">
    <property type="entry name" value="Thioestr_dom"/>
</dbReference>
<dbReference type="GO" id="GO:0016289">
    <property type="term" value="F:acyl-CoA hydrolase activity"/>
    <property type="evidence" value="ECO:0007669"/>
    <property type="project" value="UniProtKB-ARBA"/>
</dbReference>
<evidence type="ECO:0000313" key="4">
    <source>
        <dbReference type="Proteomes" id="UP000237749"/>
    </source>
</evidence>
<dbReference type="PANTHER" id="PTHR42856">
    <property type="entry name" value="ACYL-COENZYME A THIOESTERASE PAAI"/>
    <property type="match status" value="1"/>
</dbReference>
<proteinExistence type="predicted"/>
<dbReference type="EMBL" id="PTJA01000002">
    <property type="protein sequence ID" value="PPK82511.1"/>
    <property type="molecule type" value="Genomic_DNA"/>
</dbReference>
<dbReference type="Gene3D" id="3.10.129.10">
    <property type="entry name" value="Hotdog Thioesterase"/>
    <property type="match status" value="1"/>
</dbReference>
<dbReference type="InterPro" id="IPR003736">
    <property type="entry name" value="PAAI_dom"/>
</dbReference>
<protein>
    <submittedName>
        <fullName evidence="3">Acyl-CoA thioesterase/acyl-coenzyme A thioesterase 13</fullName>
    </submittedName>
</protein>
<dbReference type="SUPFAM" id="SSF54637">
    <property type="entry name" value="Thioesterase/thiol ester dehydrase-isomerase"/>
    <property type="match status" value="1"/>
</dbReference>
<dbReference type="InterPro" id="IPR052723">
    <property type="entry name" value="Acyl-CoA_thioesterase_PaaI"/>
</dbReference>
<reference evidence="3 4" key="1">
    <citation type="submission" date="2018-02" db="EMBL/GenBank/DDBJ databases">
        <title>Genomic Encyclopedia of Archaeal and Bacterial Type Strains, Phase II (KMG-II): from individual species to whole genera.</title>
        <authorList>
            <person name="Goeker M."/>
        </authorList>
    </citation>
    <scope>NUCLEOTIDE SEQUENCE [LARGE SCALE GENOMIC DNA]</scope>
    <source>
        <strain evidence="3 4">DSM 3808</strain>
    </source>
</reference>
<gene>
    <name evidence="3" type="ORF">BXY41_102200</name>
</gene>
<dbReference type="OrthoDB" id="9806185at2"/>
<dbReference type="RefSeq" id="WP_104435034.1">
    <property type="nucleotide sequence ID" value="NZ_PTJA01000002.1"/>
</dbReference>
<organism evidence="3 4">
    <name type="scientific">Lacrimispora xylanisolvens</name>
    <dbReference type="NCBI Taxonomy" id="384636"/>
    <lineage>
        <taxon>Bacteria</taxon>
        <taxon>Bacillati</taxon>
        <taxon>Bacillota</taxon>
        <taxon>Clostridia</taxon>
        <taxon>Lachnospirales</taxon>
        <taxon>Lachnospiraceae</taxon>
        <taxon>Lacrimispora</taxon>
    </lineage>
</organism>
<dbReference type="InterPro" id="IPR029069">
    <property type="entry name" value="HotDog_dom_sf"/>
</dbReference>
<evidence type="ECO:0000313" key="3">
    <source>
        <dbReference type="EMBL" id="PPK82511.1"/>
    </source>
</evidence>
<accession>A0A2S6HWX4</accession>
<name>A0A2S6HWX4_9FIRM</name>
<feature type="domain" description="Thioesterase" evidence="2">
    <location>
        <begin position="46"/>
        <end position="118"/>
    </location>
</feature>
<dbReference type="Proteomes" id="UP000237749">
    <property type="component" value="Unassembled WGS sequence"/>
</dbReference>